<evidence type="ECO:0000313" key="2">
    <source>
        <dbReference type="Proteomes" id="UP001194468"/>
    </source>
</evidence>
<comment type="caution">
    <text evidence="1">The sequence shown here is derived from an EMBL/GenBank/DDBJ whole genome shotgun (WGS) entry which is preliminary data.</text>
</comment>
<name>A0AAD4BFF9_BOLED</name>
<reference evidence="1" key="2">
    <citation type="journal article" date="2020" name="Nat. Commun.">
        <title>Large-scale genome sequencing of mycorrhizal fungi provides insights into the early evolution of symbiotic traits.</title>
        <authorList>
            <person name="Miyauchi S."/>
            <person name="Kiss E."/>
            <person name="Kuo A."/>
            <person name="Drula E."/>
            <person name="Kohler A."/>
            <person name="Sanchez-Garcia M."/>
            <person name="Morin E."/>
            <person name="Andreopoulos B."/>
            <person name="Barry K.W."/>
            <person name="Bonito G."/>
            <person name="Buee M."/>
            <person name="Carver A."/>
            <person name="Chen C."/>
            <person name="Cichocki N."/>
            <person name="Clum A."/>
            <person name="Culley D."/>
            <person name="Crous P.W."/>
            <person name="Fauchery L."/>
            <person name="Girlanda M."/>
            <person name="Hayes R.D."/>
            <person name="Keri Z."/>
            <person name="LaButti K."/>
            <person name="Lipzen A."/>
            <person name="Lombard V."/>
            <person name="Magnuson J."/>
            <person name="Maillard F."/>
            <person name="Murat C."/>
            <person name="Nolan M."/>
            <person name="Ohm R.A."/>
            <person name="Pangilinan J."/>
            <person name="Pereira M.F."/>
            <person name="Perotto S."/>
            <person name="Peter M."/>
            <person name="Pfister S."/>
            <person name="Riley R."/>
            <person name="Sitrit Y."/>
            <person name="Stielow J.B."/>
            <person name="Szollosi G."/>
            <person name="Zifcakova L."/>
            <person name="Stursova M."/>
            <person name="Spatafora J.W."/>
            <person name="Tedersoo L."/>
            <person name="Vaario L.M."/>
            <person name="Yamada A."/>
            <person name="Yan M."/>
            <person name="Wang P."/>
            <person name="Xu J."/>
            <person name="Bruns T."/>
            <person name="Baldrian P."/>
            <person name="Vilgalys R."/>
            <person name="Dunand C."/>
            <person name="Henrissat B."/>
            <person name="Grigoriev I.V."/>
            <person name="Hibbett D."/>
            <person name="Nagy L.G."/>
            <person name="Martin F.M."/>
        </authorList>
    </citation>
    <scope>NUCLEOTIDE SEQUENCE</scope>
    <source>
        <strain evidence="1">BED1</strain>
    </source>
</reference>
<accession>A0AAD4BFF9</accession>
<gene>
    <name evidence="1" type="ORF">L210DRAFT_787436</name>
</gene>
<dbReference type="AlphaFoldDB" id="A0AAD4BFF9"/>
<dbReference type="Proteomes" id="UP001194468">
    <property type="component" value="Unassembled WGS sequence"/>
</dbReference>
<dbReference type="EMBL" id="WHUW01000089">
    <property type="protein sequence ID" value="KAF8426140.1"/>
    <property type="molecule type" value="Genomic_DNA"/>
</dbReference>
<organism evidence="1 2">
    <name type="scientific">Boletus edulis BED1</name>
    <dbReference type="NCBI Taxonomy" id="1328754"/>
    <lineage>
        <taxon>Eukaryota</taxon>
        <taxon>Fungi</taxon>
        <taxon>Dikarya</taxon>
        <taxon>Basidiomycota</taxon>
        <taxon>Agaricomycotina</taxon>
        <taxon>Agaricomycetes</taxon>
        <taxon>Agaricomycetidae</taxon>
        <taxon>Boletales</taxon>
        <taxon>Boletineae</taxon>
        <taxon>Boletaceae</taxon>
        <taxon>Boletoideae</taxon>
        <taxon>Boletus</taxon>
    </lineage>
</organism>
<reference evidence="1" key="1">
    <citation type="submission" date="2019-10" db="EMBL/GenBank/DDBJ databases">
        <authorList>
            <consortium name="DOE Joint Genome Institute"/>
            <person name="Kuo A."/>
            <person name="Miyauchi S."/>
            <person name="Kiss E."/>
            <person name="Drula E."/>
            <person name="Kohler A."/>
            <person name="Sanchez-Garcia M."/>
            <person name="Andreopoulos B."/>
            <person name="Barry K.W."/>
            <person name="Bonito G."/>
            <person name="Buee M."/>
            <person name="Carver A."/>
            <person name="Chen C."/>
            <person name="Cichocki N."/>
            <person name="Clum A."/>
            <person name="Culley D."/>
            <person name="Crous P.W."/>
            <person name="Fauchery L."/>
            <person name="Girlanda M."/>
            <person name="Hayes R."/>
            <person name="Keri Z."/>
            <person name="LaButti K."/>
            <person name="Lipzen A."/>
            <person name="Lombard V."/>
            <person name="Magnuson J."/>
            <person name="Maillard F."/>
            <person name="Morin E."/>
            <person name="Murat C."/>
            <person name="Nolan M."/>
            <person name="Ohm R."/>
            <person name="Pangilinan J."/>
            <person name="Pereira M."/>
            <person name="Perotto S."/>
            <person name="Peter M."/>
            <person name="Riley R."/>
            <person name="Sitrit Y."/>
            <person name="Stielow B."/>
            <person name="Szollosi G."/>
            <person name="Zifcakova L."/>
            <person name="Stursova M."/>
            <person name="Spatafora J.W."/>
            <person name="Tedersoo L."/>
            <person name="Vaario L.-M."/>
            <person name="Yamada A."/>
            <person name="Yan M."/>
            <person name="Wang P."/>
            <person name="Xu J."/>
            <person name="Bruns T."/>
            <person name="Baldrian P."/>
            <person name="Vilgalys R."/>
            <person name="Henrissat B."/>
            <person name="Grigoriev I.V."/>
            <person name="Hibbett D."/>
            <person name="Nagy L.G."/>
            <person name="Martin F.M."/>
        </authorList>
    </citation>
    <scope>NUCLEOTIDE SEQUENCE</scope>
    <source>
        <strain evidence="1">BED1</strain>
    </source>
</reference>
<feature type="non-terminal residue" evidence="1">
    <location>
        <position position="87"/>
    </location>
</feature>
<evidence type="ECO:0000313" key="1">
    <source>
        <dbReference type="EMBL" id="KAF8426140.1"/>
    </source>
</evidence>
<keyword evidence="2" id="KW-1185">Reference proteome</keyword>
<protein>
    <submittedName>
        <fullName evidence="1">Uncharacterized protein</fullName>
    </submittedName>
</protein>
<feature type="non-terminal residue" evidence="1">
    <location>
        <position position="1"/>
    </location>
</feature>
<proteinExistence type="predicted"/>
<sequence length="87" mass="9572">VLPHGVPLLIHTSSESYGALDFKVSRFSLQTSNNILHHHVHPVFDLVPPALSTFIGERYDALGCPPMTCASAWQVCREPLAVIQEHA</sequence>